<dbReference type="Proteomes" id="UP000799423">
    <property type="component" value="Unassembled WGS sequence"/>
</dbReference>
<keyword evidence="2" id="KW-1185">Reference proteome</keyword>
<gene>
    <name evidence="1" type="ORF">T440DRAFT_530820</name>
</gene>
<accession>A0A6A7B5S4</accession>
<name>A0A6A7B5S4_9PLEO</name>
<dbReference type="EMBL" id="MU006306">
    <property type="protein sequence ID" value="KAF2850614.1"/>
    <property type="molecule type" value="Genomic_DNA"/>
</dbReference>
<evidence type="ECO:0000313" key="2">
    <source>
        <dbReference type="Proteomes" id="UP000799423"/>
    </source>
</evidence>
<dbReference type="InterPro" id="IPR022085">
    <property type="entry name" value="OpdG"/>
</dbReference>
<proteinExistence type="predicted"/>
<reference evidence="1" key="1">
    <citation type="submission" date="2020-01" db="EMBL/GenBank/DDBJ databases">
        <authorList>
            <consortium name="DOE Joint Genome Institute"/>
            <person name="Haridas S."/>
            <person name="Albert R."/>
            <person name="Binder M."/>
            <person name="Bloem J."/>
            <person name="Labutti K."/>
            <person name="Salamov A."/>
            <person name="Andreopoulos B."/>
            <person name="Baker S.E."/>
            <person name="Barry K."/>
            <person name="Bills G."/>
            <person name="Bluhm B.H."/>
            <person name="Cannon C."/>
            <person name="Castanera R."/>
            <person name="Culley D.E."/>
            <person name="Daum C."/>
            <person name="Ezra D."/>
            <person name="Gonzalez J.B."/>
            <person name="Henrissat B."/>
            <person name="Kuo A."/>
            <person name="Liang C."/>
            <person name="Lipzen A."/>
            <person name="Lutzoni F."/>
            <person name="Magnuson J."/>
            <person name="Mondo S."/>
            <person name="Nolan M."/>
            <person name="Ohm R."/>
            <person name="Pangilinan J."/>
            <person name="Park H.-J."/>
            <person name="Ramirez L."/>
            <person name="Alfaro M."/>
            <person name="Sun H."/>
            <person name="Tritt A."/>
            <person name="Yoshinaga Y."/>
            <person name="Zwiers L.-H."/>
            <person name="Turgeon B.G."/>
            <person name="Goodwin S.B."/>
            <person name="Spatafora J.W."/>
            <person name="Crous P.W."/>
            <person name="Grigoriev I.V."/>
        </authorList>
    </citation>
    <scope>NUCLEOTIDE SEQUENCE</scope>
    <source>
        <strain evidence="1">IPT5</strain>
    </source>
</reference>
<protein>
    <submittedName>
        <fullName evidence="1">Uncharacterized protein</fullName>
    </submittedName>
</protein>
<sequence length="147" mass="16516">MTLGIASGSERDTLRVQRTRRAKIQAGLVMAGLAGFSFDRAYEVVDDVLEDKEALLEFDVPVAAEWFAICGQQIRQEAEDSEKRDALKDEAMSLDQWSLWKTRLQELQAQSSIVQCVATEVLDAMHRVDKTNRSKSCETVNSDPHGR</sequence>
<evidence type="ECO:0000313" key="1">
    <source>
        <dbReference type="EMBL" id="KAF2850614.1"/>
    </source>
</evidence>
<dbReference type="OrthoDB" id="5392447at2759"/>
<dbReference type="Pfam" id="PF12311">
    <property type="entry name" value="DUF3632"/>
    <property type="match status" value="1"/>
</dbReference>
<organism evidence="1 2">
    <name type="scientific">Plenodomus tracheiphilus IPT5</name>
    <dbReference type="NCBI Taxonomy" id="1408161"/>
    <lineage>
        <taxon>Eukaryota</taxon>
        <taxon>Fungi</taxon>
        <taxon>Dikarya</taxon>
        <taxon>Ascomycota</taxon>
        <taxon>Pezizomycotina</taxon>
        <taxon>Dothideomycetes</taxon>
        <taxon>Pleosporomycetidae</taxon>
        <taxon>Pleosporales</taxon>
        <taxon>Pleosporineae</taxon>
        <taxon>Leptosphaeriaceae</taxon>
        <taxon>Plenodomus</taxon>
    </lineage>
</organism>
<dbReference type="AlphaFoldDB" id="A0A6A7B5S4"/>